<protein>
    <submittedName>
        <fullName evidence="3">Uncharacterized protein</fullName>
    </submittedName>
</protein>
<keyword evidence="2" id="KW-0472">Membrane</keyword>
<keyword evidence="2" id="KW-0812">Transmembrane</keyword>
<dbReference type="EnsemblMetazoa" id="ACOM027680-RA">
    <property type="protein sequence ID" value="ACOM027680-PA.1"/>
    <property type="gene ID" value="ACOM027680"/>
</dbReference>
<evidence type="ECO:0000256" key="2">
    <source>
        <dbReference type="SAM" id="Phobius"/>
    </source>
</evidence>
<feature type="region of interest" description="Disordered" evidence="1">
    <location>
        <begin position="157"/>
        <end position="181"/>
    </location>
</feature>
<dbReference type="AlphaFoldDB" id="A0A8W7PAC1"/>
<dbReference type="Proteomes" id="UP000075882">
    <property type="component" value="Unassembled WGS sequence"/>
</dbReference>
<reference evidence="3" key="1">
    <citation type="submission" date="2022-08" db="UniProtKB">
        <authorList>
            <consortium name="EnsemblMetazoa"/>
        </authorList>
    </citation>
    <scope>IDENTIFICATION</scope>
</reference>
<evidence type="ECO:0000256" key="1">
    <source>
        <dbReference type="SAM" id="MobiDB-lite"/>
    </source>
</evidence>
<sequence length="181" mass="20008">MAVYGKRQMLPNPTERAIQESRNSMPRPHFSRSFGSWGSRVFTSGATLPSMVNWVVVVVVLAPAMVVLLLPMPTMKNIRKNRTEKSCGQYSNFAIASGYAMNVSPGPSRTISWMLVRCVTCAKLPRTPNTMHPTTMDVNTEGVGKQDENDYIREDGKKVGRFPGAANSFDEDHNQNGPGDE</sequence>
<organism evidence="3">
    <name type="scientific">Anopheles coluzzii</name>
    <name type="common">African malaria mosquito</name>
    <dbReference type="NCBI Taxonomy" id="1518534"/>
    <lineage>
        <taxon>Eukaryota</taxon>
        <taxon>Metazoa</taxon>
        <taxon>Ecdysozoa</taxon>
        <taxon>Arthropoda</taxon>
        <taxon>Hexapoda</taxon>
        <taxon>Insecta</taxon>
        <taxon>Pterygota</taxon>
        <taxon>Neoptera</taxon>
        <taxon>Endopterygota</taxon>
        <taxon>Diptera</taxon>
        <taxon>Nematocera</taxon>
        <taxon>Culicoidea</taxon>
        <taxon>Culicidae</taxon>
        <taxon>Anophelinae</taxon>
        <taxon>Anopheles</taxon>
    </lineage>
</organism>
<keyword evidence="2" id="KW-1133">Transmembrane helix</keyword>
<evidence type="ECO:0000313" key="3">
    <source>
        <dbReference type="EnsemblMetazoa" id="ACOM027680-PA.1"/>
    </source>
</evidence>
<feature type="transmembrane region" description="Helical" evidence="2">
    <location>
        <begin position="51"/>
        <end position="72"/>
    </location>
</feature>
<proteinExistence type="predicted"/>
<feature type="region of interest" description="Disordered" evidence="1">
    <location>
        <begin position="1"/>
        <end position="29"/>
    </location>
</feature>
<accession>A0A8W7PAC1</accession>
<name>A0A8W7PAC1_ANOCL</name>